<gene>
    <name evidence="2" type="ORF">ACELLULO517_05485</name>
</gene>
<dbReference type="Pfam" id="PF12208">
    <property type="entry name" value="DUF3601"/>
    <property type="match status" value="1"/>
</dbReference>
<protein>
    <submittedName>
        <fullName evidence="2">DUF3601 domain-containing protein</fullName>
    </submittedName>
</protein>
<proteinExistence type="predicted"/>
<dbReference type="Proteomes" id="UP000721844">
    <property type="component" value="Unassembled WGS sequence"/>
</dbReference>
<evidence type="ECO:0000259" key="1">
    <source>
        <dbReference type="Pfam" id="PF12208"/>
    </source>
</evidence>
<keyword evidence="3" id="KW-1185">Reference proteome</keyword>
<reference evidence="2 3" key="1">
    <citation type="journal article" date="2021" name="Microorganisms">
        <title>Acidisoma silvae sp. nov. and Acidisomacellulosilytica sp. nov., Two Acidophilic Bacteria Isolated from Decaying Wood, Hydrolyzing Cellulose and Producing Poly-3-hydroxybutyrate.</title>
        <authorList>
            <person name="Mieszkin S."/>
            <person name="Pouder E."/>
            <person name="Uroz S."/>
            <person name="Simon-Colin C."/>
            <person name="Alain K."/>
        </authorList>
    </citation>
    <scope>NUCLEOTIDE SEQUENCE [LARGE SCALE GENOMIC DNA]</scope>
    <source>
        <strain evidence="2 3">HW T5.17</strain>
    </source>
</reference>
<dbReference type="Gene3D" id="2.30.30.350">
    <property type="entry name" value="mobile metagenome of vibrio cholerae. Integron cassette protein vch_cass4"/>
    <property type="match status" value="1"/>
</dbReference>
<comment type="caution">
    <text evidence="2">The sequence shown here is derived from an EMBL/GenBank/DDBJ whole genome shotgun (WGS) entry which is preliminary data.</text>
</comment>
<dbReference type="AlphaFoldDB" id="A0A964E2R2"/>
<dbReference type="RefSeq" id="WP_227306302.1">
    <property type="nucleotide sequence ID" value="NZ_JAESVA010000002.1"/>
</dbReference>
<accession>A0A964E2R2</accession>
<sequence>MIPGCRYAVIQPFKDYDGGCHAIGERWVFLGANFLPYEDGRSLFVSLDGQREWHIRLQSRPEAQGPILDQWDRFVRLDQP</sequence>
<feature type="domain" description="DUF3601" evidence="1">
    <location>
        <begin position="8"/>
        <end position="68"/>
    </location>
</feature>
<dbReference type="InterPro" id="IPR022020">
    <property type="entry name" value="DUF3601"/>
</dbReference>
<organism evidence="2 3">
    <name type="scientific">Acidisoma cellulosilyticum</name>
    <dbReference type="NCBI Taxonomy" id="2802395"/>
    <lineage>
        <taxon>Bacteria</taxon>
        <taxon>Pseudomonadati</taxon>
        <taxon>Pseudomonadota</taxon>
        <taxon>Alphaproteobacteria</taxon>
        <taxon>Acetobacterales</taxon>
        <taxon>Acidocellaceae</taxon>
        <taxon>Acidisoma</taxon>
    </lineage>
</organism>
<name>A0A964E2R2_9PROT</name>
<evidence type="ECO:0000313" key="3">
    <source>
        <dbReference type="Proteomes" id="UP000721844"/>
    </source>
</evidence>
<evidence type="ECO:0000313" key="2">
    <source>
        <dbReference type="EMBL" id="MCB8879676.1"/>
    </source>
</evidence>
<dbReference type="EMBL" id="JAESVA010000002">
    <property type="protein sequence ID" value="MCB8879676.1"/>
    <property type="molecule type" value="Genomic_DNA"/>
</dbReference>